<dbReference type="Proteomes" id="UP000816034">
    <property type="component" value="Unassembled WGS sequence"/>
</dbReference>
<dbReference type="SUPFAM" id="SSF101898">
    <property type="entry name" value="NHL repeat"/>
    <property type="match status" value="1"/>
</dbReference>
<dbReference type="GeneID" id="68102816"/>
<dbReference type="EMBL" id="PYSW02000041">
    <property type="protein sequence ID" value="KAG2374988.1"/>
    <property type="molecule type" value="Genomic_DNA"/>
</dbReference>
<sequence>MSMHLSPSREVIAQHEAERSTTNIVSFRLNFLHSGTIGGHPPSNEPGKFNNPVDVKISPEHHLVLVADSENKRIQAFDLFTKEYKYSIETPDKPLCIAVDQKDDTFIVSCENHGIYKYSLHTHALVWSLESSEIFVKPKGIAVDESNGNVFVSDTKVVLLTRGGKFIRHIGGEGKGPMQFNSPHGIAVSNRDGFLIVCDNQNNRVQIISKNGDDFIYMFGKKGISSSDFLYPTGLTVDKPTGNIIVCDTSNNRIQVFSHRGEFVKCFGAKGCGQNEFQNPTGICINTRNGELYVADSLNNRIQIYK</sequence>
<feature type="repeat" description="NHL" evidence="2">
    <location>
        <begin position="219"/>
        <end position="260"/>
    </location>
</feature>
<dbReference type="InterPro" id="IPR050952">
    <property type="entry name" value="TRIM-NHL_E3_ligases"/>
</dbReference>
<dbReference type="InterPro" id="IPR001258">
    <property type="entry name" value="NHL_repeat"/>
</dbReference>
<dbReference type="GO" id="GO:0043161">
    <property type="term" value="P:proteasome-mediated ubiquitin-dependent protein catabolic process"/>
    <property type="evidence" value="ECO:0007669"/>
    <property type="project" value="TreeGrafter"/>
</dbReference>
<evidence type="ECO:0000313" key="4">
    <source>
        <dbReference type="Proteomes" id="UP000816034"/>
    </source>
</evidence>
<dbReference type="CDD" id="cd05819">
    <property type="entry name" value="NHL"/>
    <property type="match status" value="1"/>
</dbReference>
<dbReference type="GO" id="GO:0061630">
    <property type="term" value="F:ubiquitin protein ligase activity"/>
    <property type="evidence" value="ECO:0007669"/>
    <property type="project" value="TreeGrafter"/>
</dbReference>
<gene>
    <name evidence="3" type="ORF">C9374_010362</name>
</gene>
<dbReference type="Gene3D" id="2.120.10.30">
    <property type="entry name" value="TolB, C-terminal domain"/>
    <property type="match status" value="2"/>
</dbReference>
<dbReference type="PANTHER" id="PTHR24104">
    <property type="entry name" value="E3 UBIQUITIN-PROTEIN LIGASE NHLRC1-RELATED"/>
    <property type="match status" value="1"/>
</dbReference>
<dbReference type="PANTHER" id="PTHR24104:SF25">
    <property type="entry name" value="PROTEIN LIN-41"/>
    <property type="match status" value="1"/>
</dbReference>
<dbReference type="Pfam" id="PF17170">
    <property type="entry name" value="DUF5128"/>
    <property type="match status" value="1"/>
</dbReference>
<dbReference type="Pfam" id="PF01436">
    <property type="entry name" value="NHL"/>
    <property type="match status" value="2"/>
</dbReference>
<evidence type="ECO:0000313" key="3">
    <source>
        <dbReference type="EMBL" id="KAG2374988.1"/>
    </source>
</evidence>
<name>A0AA88KEG4_NAELO</name>
<keyword evidence="1" id="KW-0677">Repeat</keyword>
<accession>A0AA88KEG4</accession>
<dbReference type="RefSeq" id="XP_044544162.1">
    <property type="nucleotide sequence ID" value="XM_044685898.1"/>
</dbReference>
<dbReference type="GO" id="GO:0008270">
    <property type="term" value="F:zinc ion binding"/>
    <property type="evidence" value="ECO:0007669"/>
    <property type="project" value="UniProtKB-KW"/>
</dbReference>
<dbReference type="InterPro" id="IPR011042">
    <property type="entry name" value="6-blade_b-propeller_TolB-like"/>
</dbReference>
<dbReference type="AlphaFoldDB" id="A0AA88KEG4"/>
<comment type="caution">
    <text evidence="3">The sequence shown here is derived from an EMBL/GenBank/DDBJ whole genome shotgun (WGS) entry which is preliminary data.</text>
</comment>
<dbReference type="PROSITE" id="PS51125">
    <property type="entry name" value="NHL"/>
    <property type="match status" value="4"/>
</dbReference>
<evidence type="ECO:0000256" key="2">
    <source>
        <dbReference type="PROSITE-ProRule" id="PRU00504"/>
    </source>
</evidence>
<organism evidence="3 4">
    <name type="scientific">Naegleria lovaniensis</name>
    <name type="common">Amoeba</name>
    <dbReference type="NCBI Taxonomy" id="51637"/>
    <lineage>
        <taxon>Eukaryota</taxon>
        <taxon>Discoba</taxon>
        <taxon>Heterolobosea</taxon>
        <taxon>Tetramitia</taxon>
        <taxon>Eutetramitia</taxon>
        <taxon>Vahlkampfiidae</taxon>
        <taxon>Naegleria</taxon>
    </lineage>
</organism>
<reference evidence="3 4" key="1">
    <citation type="journal article" date="2018" name="BMC Genomics">
        <title>The genome of Naegleria lovaniensis, the basis for a comparative approach to unravel pathogenicity factors of the human pathogenic amoeba N. fowleri.</title>
        <authorList>
            <person name="Liechti N."/>
            <person name="Schurch N."/>
            <person name="Bruggmann R."/>
            <person name="Wittwer M."/>
        </authorList>
    </citation>
    <scope>NUCLEOTIDE SEQUENCE [LARGE SCALE GENOMIC DNA]</scope>
    <source>
        <strain evidence="3 4">ATCC 30569</strain>
    </source>
</reference>
<feature type="repeat" description="NHL" evidence="2">
    <location>
        <begin position="45"/>
        <end position="80"/>
    </location>
</feature>
<dbReference type="GO" id="GO:0000209">
    <property type="term" value="P:protein polyubiquitination"/>
    <property type="evidence" value="ECO:0007669"/>
    <property type="project" value="TreeGrafter"/>
</dbReference>
<feature type="repeat" description="NHL" evidence="2">
    <location>
        <begin position="170"/>
        <end position="211"/>
    </location>
</feature>
<evidence type="ECO:0000256" key="1">
    <source>
        <dbReference type="ARBA" id="ARBA00022737"/>
    </source>
</evidence>
<protein>
    <submittedName>
        <fullName evidence="3">Uncharacterized protein</fullName>
    </submittedName>
</protein>
<feature type="repeat" description="NHL" evidence="2">
    <location>
        <begin position="264"/>
        <end position="306"/>
    </location>
</feature>
<proteinExistence type="predicted"/>
<keyword evidence="4" id="KW-1185">Reference proteome</keyword>